<keyword evidence="2" id="KW-1185">Reference proteome</keyword>
<proteinExistence type="predicted"/>
<dbReference type="Proteomes" id="UP000805193">
    <property type="component" value="Unassembled WGS sequence"/>
</dbReference>
<dbReference type="EMBL" id="JABSTQ010008115">
    <property type="protein sequence ID" value="KAG0434871.1"/>
    <property type="molecule type" value="Genomic_DNA"/>
</dbReference>
<organism evidence="1 2">
    <name type="scientific">Ixodes persulcatus</name>
    <name type="common">Taiga tick</name>
    <dbReference type="NCBI Taxonomy" id="34615"/>
    <lineage>
        <taxon>Eukaryota</taxon>
        <taxon>Metazoa</taxon>
        <taxon>Ecdysozoa</taxon>
        <taxon>Arthropoda</taxon>
        <taxon>Chelicerata</taxon>
        <taxon>Arachnida</taxon>
        <taxon>Acari</taxon>
        <taxon>Parasitiformes</taxon>
        <taxon>Ixodida</taxon>
        <taxon>Ixodoidea</taxon>
        <taxon>Ixodidae</taxon>
        <taxon>Ixodinae</taxon>
        <taxon>Ixodes</taxon>
    </lineage>
</organism>
<evidence type="ECO:0000313" key="1">
    <source>
        <dbReference type="EMBL" id="KAG0434871.1"/>
    </source>
</evidence>
<accession>A0AC60QJS1</accession>
<protein>
    <submittedName>
        <fullName evidence="1">Uncharacterized protein</fullName>
    </submittedName>
</protein>
<gene>
    <name evidence="1" type="ORF">HPB47_018814</name>
</gene>
<evidence type="ECO:0000313" key="2">
    <source>
        <dbReference type="Proteomes" id="UP000805193"/>
    </source>
</evidence>
<name>A0AC60QJS1_IXOPE</name>
<reference evidence="1 2" key="1">
    <citation type="journal article" date="2020" name="Cell">
        <title>Large-Scale Comparative Analyses of Tick Genomes Elucidate Their Genetic Diversity and Vector Capacities.</title>
        <authorList>
            <consortium name="Tick Genome and Microbiome Consortium (TIGMIC)"/>
            <person name="Jia N."/>
            <person name="Wang J."/>
            <person name="Shi W."/>
            <person name="Du L."/>
            <person name="Sun Y."/>
            <person name="Zhan W."/>
            <person name="Jiang J.F."/>
            <person name="Wang Q."/>
            <person name="Zhang B."/>
            <person name="Ji P."/>
            <person name="Bell-Sakyi L."/>
            <person name="Cui X.M."/>
            <person name="Yuan T.T."/>
            <person name="Jiang B.G."/>
            <person name="Yang W.F."/>
            <person name="Lam T.T."/>
            <person name="Chang Q.C."/>
            <person name="Ding S.J."/>
            <person name="Wang X.J."/>
            <person name="Zhu J.G."/>
            <person name="Ruan X.D."/>
            <person name="Zhao L."/>
            <person name="Wei J.T."/>
            <person name="Ye R.Z."/>
            <person name="Que T.C."/>
            <person name="Du C.H."/>
            <person name="Zhou Y.H."/>
            <person name="Cheng J.X."/>
            <person name="Dai P.F."/>
            <person name="Guo W.B."/>
            <person name="Han X.H."/>
            <person name="Huang E.J."/>
            <person name="Li L.F."/>
            <person name="Wei W."/>
            <person name="Gao Y.C."/>
            <person name="Liu J.Z."/>
            <person name="Shao H.Z."/>
            <person name="Wang X."/>
            <person name="Wang C.C."/>
            <person name="Yang T.C."/>
            <person name="Huo Q.B."/>
            <person name="Li W."/>
            <person name="Chen H.Y."/>
            <person name="Chen S.E."/>
            <person name="Zhou L.G."/>
            <person name="Ni X.B."/>
            <person name="Tian J.H."/>
            <person name="Sheng Y."/>
            <person name="Liu T."/>
            <person name="Pan Y.S."/>
            <person name="Xia L.Y."/>
            <person name="Li J."/>
            <person name="Zhao F."/>
            <person name="Cao W.C."/>
        </authorList>
    </citation>
    <scope>NUCLEOTIDE SEQUENCE [LARGE SCALE GENOMIC DNA]</scope>
    <source>
        <strain evidence="1">Iper-2018</strain>
    </source>
</reference>
<sequence length="203" mass="22379">MTRAAIRKWLALPHDTPVGYFHAAVSEGGLGVTSLGTAIPGMTLARIKGLRFSGDPGCKAALRCRMLMDQVRHAQQAASFNGVPLSTKAEVHKYWADRLHGSYGGAALRDTRHVPAAQSWISDGTRLLPERHYVNVIKLRVDALSTLSRTKRGRPDDASCRDGCRARESLGHVLQACHRGHRGRVKRHGNTARYIAMRLNQLE</sequence>
<comment type="caution">
    <text evidence="1">The sequence shown here is derived from an EMBL/GenBank/DDBJ whole genome shotgun (WGS) entry which is preliminary data.</text>
</comment>